<evidence type="ECO:0000259" key="1">
    <source>
        <dbReference type="Pfam" id="PF13229"/>
    </source>
</evidence>
<dbReference type="GeneID" id="78817243"/>
<dbReference type="InterPro" id="IPR006626">
    <property type="entry name" value="PbH1"/>
</dbReference>
<protein>
    <submittedName>
        <fullName evidence="3">Adhesin-like protein</fullName>
    </submittedName>
</protein>
<dbReference type="PANTHER" id="PTHR32158:SF21">
    <property type="match status" value="1"/>
</dbReference>
<dbReference type="RefSeq" id="WP_011954008.1">
    <property type="nucleotide sequence ID" value="NC_009515.1"/>
</dbReference>
<proteinExistence type="predicted"/>
<dbReference type="PATRIC" id="fig|420247.28.peg.613"/>
<gene>
    <name evidence="3" type="ordered locus">Msm_0616</name>
</gene>
<sequence length="3684" mass="388935">MDKKILLICLIAIVAFSISCVSAADSNEIVMNSSDAIGISEDISVDDVVFANQISSEDSQVVGDSPSGEVWVATTGSDDNDGSQASPVASVSKAVDLAQSGSTIHIKEGTYNQGKISLNKTLSFVGEGNVILSSNGANVFECLENDCTLEFTNLVFTGVSSASGSSCGLRVGGNGNLKVINCTFTDISAKFGAMQLYTTGVADIINSTIKDVTCGVTRGSIVYISGTGEYNFDNLSIINPKLSDSVTGAAVHLRNVFYLDNKDATVTLTNSRITGASGPMMSLIENKGTLTISNTVISNNVIGKTESGINGQYLLYLGYANFVTALNMTNCIIENNTFGNADTSALAYIFKNSIVNLTYSSIMNNGFSKNLNIASGVTPTVNLDYNWWGTNTYTGDNVNKWVVMSTPETTIDAESGKAIDVSVNFNHYTDASGSIQDLAQSISGINVDFSAVSGTLSKNNVASVDGIATVTYTTTTNDKITAKSGSQSLTIDVVAKQAAADIWVATTGSDDNDGSQANPVATIAKAIELAGDGYTIHIADGNYVNDKTLSISKSLTLEGSANTVIDGNASKIMEVTADATVVLTNLSFTNGNDALVGAISNEGKLTISNSNFYSNKATGNSGTIITNKNKLNINNSKFYQNSAGKGVVNNQNDTLLVIDNSEFYNNDMTSFSNSYGIVYTTSANATISNTVFRNNAVKYGGAIYATKSSDATIGIVNIINSTFESNSANTGQGGALFVSGGECIIKESMFINNKANPGKFTGGQGGAIYTSLNGNVSVTDSVFKNNQAKLGAALYLNGGSNSTISYSVLLDNVAEGDYAISNAESASGVATVNYNWWGTNSPKNLVPSTVTLNNWVIMSADPTTVTDAEIGDVKTISVNFNKYSSFDTINGLSKPLPAIDVEFSAVNGTLASNLVSTVNGVAAVSYTVNGNDQIAVKSGSQTLTIEVVAKLPVTDVWVSSTGSDANDGSQDSPVATIAKAIELVAEGYTIHVGEGTYIANSLTIAKSFAMIGSGKVIIDGNASKIMNINENTIVNFTNVAFTNALNNYGGVMQSKGTVNLNNVSIYKNTQKSGSTPTVSSIYNTGVMTIVNSNIYENDGYGLIFNSGNLDIINTSISSNNVGKGTTYAFLYIDGGAVNVINSTLSDNTARLGGIWLNKGTLNVNNATFENNVVTVGNGGAIHIESDSSTATIKDSKFIGNKANKDGGAIYNKGTLNIETSIFDANAASNGNTGYYGDDIYNSGILTLHYSALLGKGTNKLIYNEGREPSANAQYNWWGTNSNPSTLVGAGLDYYDEPCDDVDVSNWVVMSVDPTSIEKVIVGNEKILTVNFNHYNANGVIKELAKSIPSINVNFEAVNGTLSSDVAATDNGVASVTYTVKGNDQITVKSGSQTLTVPVTTKELTNIVTNETFFDYFGDDGMLLGDITFDTLIFKGEFSNLGVNVVYVPRAIVINGDNAVLRNIAIMCEQGTTLNNLTLNATDYVADTDGVLIYAIGSDVTVNNITIDYNATDGSNNAIAVYASGADNFKLVNSTITFTGNNVDGKVFAQGIKIAKSNNAVVDSNIITTSCPLVDVEYSHWGSIDTDLVFAIGVEKSENVKIINNIVDNSAWTKGNNANFPTFDAFIAHTANNLLIKNNTISHTDLITLKGNSSYIYALDFYESNSVIVEDNRVLLNTTGGKEGAGAAYAVQVTGPYNNFVVKGNNLTTVSNGPNLGVYSQNYYGATEITVENNWINVTGFAGPAEFALVSGMEFQDTVAKAYNNTIYVQNVNEYNDDNNIAGITYVQSTSGSHQFDIQNNTIYSEGKYAVLIKSAKDSQIIGNTLYAHELNGDDAAIFKSGTNNVVKNNYPMSTDIIIDVNNAWIGEEAVIGITLNSAATGTANIMVGGKTYTVNLTDGKATLKVSDLPAGENTVKVDYDGDGKFKSSTNSTTFKVFDGIVTNETFFDYFINGTLADYVPEGATLDFRGKFYSHDDVKFDLAINKPINMISTTGDAFIDLNTTAGSLLGENPGSCFTINNGGSGSNVSGIIFHNTQVWIYDAHNVVLNNISVIVENKRVGSGVGTTAIRHGSTNVTLKNSYIYTSNNGGSSSIVLTHVQNCTVENNTIVGEGNVGNLLYLNTFNDAGCDLSNDYNKIINNKITGPSPAAAFCYGIGINGNNNLIAGNVINYAGNGIVPAWGATPNNNTYCDNVLIGGASMSVAASSIAYNNTVSGTLTIGSGSVAYNNTAKAISVSSNSVVSNSSATAALTVQAGAKVANVTAASLSVSGKNAVIENVSISGVGTIKSSATNTTLINSTFGGMLTVQSAKNTIKYNNIVLATGDAAILATGGDNVITNNYLIAGDKLGDNAVNSTVETNIVKDNLPGGIVNVTITAKDVFEGTDVIIDVTVDSLSNLTEKFMLKINNKEYVLSFTDSKANVTISDLTAGKYDIAVTYGDETYTLINATSDVSVYGNVVTNETFFIYFDEDGLLREEVPFDELIFKGEFSDIVNLISITTPLKITSDNAVLRNIAFAVLSDNVVLNGLTLISNVSCADNGGALILVAGNNVNVSNMNISYIIKESVDAVAINANGVSNLNVVNSNIFFESCPKDDTLTACVINIDGVSNSFINGNNITAVLPYLFASNYDMKYFMMGVNTVNPIRMRECNNVTFSKNNVNTTANDGSASFPTLQCMFIVGSNDCVIDGNNFSMIDTLIPAGTSNYLYGINIGYNKNLMISNNDFKMSTAGGKDAAGTAYAIQGVECEVSMIGNNITSISNGPNLGIYFASMTGGTSELYIANNLINVTGLASASGSWALVSGIEVQNGNAKIYNNTIYTYNVGDYSPENYMYGISYAQYMYGDRSFDIRDNRIYVDGHYAVSFINVDGSNVTGNLLITRNLGGDAAVEIKAGKNNVVENNYPRSSDLIFNITSEEPGKILIDVTIDKKATGNIAVIVDGDKYDVAIVNGSAKLTLSDLPAGVYYIEAKYNGNSIVTESYNSTKFTIDLIDSSIAVEAKNIKCGEEAVITATVTNGATGTVTFFVNGKTYVVDITDSVATLKIADLTTGDCPVFAYYNGDKYYKTSYNSTTFNVAKLASTTTVNVSDIKVGEDAVISIAVPEITSGVVSVTVGDAIYNVAVVDGKGSLTLSGLASGSYDVVAKFNGDDKYLASEDSAKFNVTKLASTIDIAVDNIKVGEDAVISIAVPEITSGVVSVTVGDAIYNVAVVDGKGSLTLSGLASGSYDVVAKFNGDDKYLASEDSAKFNVTKLASTIDIAVDNIKVGENAVISVALPEDATGEVIISVNGKNYTVMTKYGMASVTISDLANGTYSVDVFYNGDDIYAPIKNSTAFTVSKVSDYNMTVDIADIVKGENATITVSVPEDGTGSVIVTINGTDYNGTVVNGTAKVIIPGLDEGSYKVVTFYTGDNKYDSMVVNGTITVNKNTRTTLIMDDVVKYFGGSQKLIAKLVDGFGNPIVNATVYFTINGRVYAKITDENGMASMGIGLVPNEYKVSAVFNGTDDYDMATADATVLVKSTILGNDTTLYFLNGTSYVAKFLDSDGNALANTTVKFNINGVFYTRVTDENGMASLNIRLDPNSYIITAYNPETGEQRANEVTVLPRIIAEDISMKYLDGSSFNATLVDGQGKAVTGVNITFNVNGVFYHKTTDANGVARLNIRLMPGDYIITSTYDKCWASNKITISA</sequence>
<dbReference type="BioCyc" id="MSMI420247:GHWZ-627-MONOMER"/>
<dbReference type="eggNOG" id="arCOG02486">
    <property type="taxonomic scope" value="Archaea"/>
</dbReference>
<evidence type="ECO:0000313" key="4">
    <source>
        <dbReference type="Proteomes" id="UP000001992"/>
    </source>
</evidence>
<dbReference type="STRING" id="420247.Msm_0616"/>
<dbReference type="InterPro" id="IPR011050">
    <property type="entry name" value="Pectin_lyase_fold/virulence"/>
</dbReference>
<dbReference type="InterPro" id="IPR013783">
    <property type="entry name" value="Ig-like_fold"/>
</dbReference>
<dbReference type="HOGENOM" id="CLU_224168_0_0_2"/>
<feature type="domain" description="Right handed beta helix" evidence="1">
    <location>
        <begin position="1081"/>
        <end position="1219"/>
    </location>
</feature>
<dbReference type="Gene3D" id="2.160.20.10">
    <property type="entry name" value="Single-stranded right-handed beta-helix, Pectin lyase-like"/>
    <property type="match status" value="3"/>
</dbReference>
<evidence type="ECO:0000259" key="2">
    <source>
        <dbReference type="Pfam" id="PF16640"/>
    </source>
</evidence>
<name>A5UKU3_METS3</name>
<dbReference type="SMART" id="SM00710">
    <property type="entry name" value="PbH1"/>
    <property type="match status" value="33"/>
</dbReference>
<organism evidence="3 4">
    <name type="scientific">Methanobrevibacter smithii (strain ATCC 35061 / DSM 861 / OCM 144 / PS)</name>
    <dbReference type="NCBI Taxonomy" id="420247"/>
    <lineage>
        <taxon>Archaea</taxon>
        <taxon>Methanobacteriati</taxon>
        <taxon>Methanobacteriota</taxon>
        <taxon>Methanomada group</taxon>
        <taxon>Methanobacteria</taxon>
        <taxon>Methanobacteriales</taxon>
        <taxon>Methanobacteriaceae</taxon>
        <taxon>Methanobrevibacter</taxon>
    </lineage>
</organism>
<dbReference type="PROSITE" id="PS51257">
    <property type="entry name" value="PROKAR_LIPOPROTEIN"/>
    <property type="match status" value="1"/>
</dbReference>
<accession>A5UKU3</accession>
<dbReference type="SUPFAM" id="SSF51126">
    <property type="entry name" value="Pectin lyase-like"/>
    <property type="match status" value="5"/>
</dbReference>
<reference evidence="3 4" key="1">
    <citation type="journal article" date="2007" name="Proc. Natl. Acad. Sci. U.S.A.">
        <title>Genomic and metabolic adaptations of Methanobrevibacter smithii to the human gut.</title>
        <authorList>
            <person name="Samuel B.S."/>
            <person name="Hansen E.E."/>
            <person name="Manchester J.K."/>
            <person name="Coutinho P.M."/>
            <person name="Henrissat B."/>
            <person name="Fulton R."/>
            <person name="Latreille P."/>
            <person name="Kim K."/>
            <person name="Wilson R.K."/>
            <person name="Gordon J.I."/>
        </authorList>
    </citation>
    <scope>NUCLEOTIDE SEQUENCE [LARGE SCALE GENOMIC DNA]</scope>
    <source>
        <strain evidence="4">ATCC 35061 / DSM 861 / OCM 144 / PS</strain>
    </source>
</reference>
<dbReference type="InterPro" id="IPR032109">
    <property type="entry name" value="Big_3_5"/>
</dbReference>
<dbReference type="Proteomes" id="UP000001992">
    <property type="component" value="Chromosome"/>
</dbReference>
<dbReference type="EnsemblBacteria" id="ABQ86821">
    <property type="protein sequence ID" value="ABQ86821"/>
    <property type="gene ID" value="Msm_0616"/>
</dbReference>
<evidence type="ECO:0000313" key="3">
    <source>
        <dbReference type="EMBL" id="ABQ86821.1"/>
    </source>
</evidence>
<dbReference type="KEGG" id="msi:Msm_0616"/>
<dbReference type="Gene3D" id="2.60.40.10">
    <property type="entry name" value="Immunoglobulins"/>
    <property type="match status" value="4"/>
</dbReference>
<feature type="domain" description="Bacterial Ig-like" evidence="2">
    <location>
        <begin position="1872"/>
        <end position="1936"/>
    </location>
</feature>
<dbReference type="InterPro" id="IPR012334">
    <property type="entry name" value="Pectin_lyas_fold"/>
</dbReference>
<dbReference type="InterPro" id="IPR039448">
    <property type="entry name" value="Beta_helix"/>
</dbReference>
<dbReference type="eggNOG" id="arCOG02487">
    <property type="taxonomic scope" value="Archaea"/>
</dbReference>
<dbReference type="PANTHER" id="PTHR32158">
    <property type="entry name" value="RING-TYPE DOMAIN-CONTAINING PROTEIN"/>
    <property type="match status" value="1"/>
</dbReference>
<dbReference type="EMBL" id="CP000678">
    <property type="protein sequence ID" value="ABQ86821.1"/>
    <property type="molecule type" value="Genomic_DNA"/>
</dbReference>
<dbReference type="Pfam" id="PF16640">
    <property type="entry name" value="Big_3_5"/>
    <property type="match status" value="1"/>
</dbReference>
<keyword evidence="4" id="KW-1185">Reference proteome</keyword>
<dbReference type="Pfam" id="PF13229">
    <property type="entry name" value="Beta_helix"/>
    <property type="match status" value="1"/>
</dbReference>